<dbReference type="AlphaFoldDB" id="A0AAN9F2C2"/>
<proteinExistence type="predicted"/>
<protein>
    <submittedName>
        <fullName evidence="2">Uncharacterized protein</fullName>
    </submittedName>
</protein>
<feature type="region of interest" description="Disordered" evidence="1">
    <location>
        <begin position="198"/>
        <end position="240"/>
    </location>
</feature>
<comment type="caution">
    <text evidence="2">The sequence shown here is derived from an EMBL/GenBank/DDBJ whole genome shotgun (WGS) entry which is preliminary data.</text>
</comment>
<dbReference type="EMBL" id="JAYWIO010000004">
    <property type="protein sequence ID" value="KAK7266353.1"/>
    <property type="molecule type" value="Genomic_DNA"/>
</dbReference>
<sequence>MVVGSMSFLVDFGSPNSSVVQNPGRLVSPPSVSILRTRSNYIRYNPAMLDNVAEFVSPKSSVIQNPGRLFTPPSVSNLRTWSDILNSKGYKSAINGTMETILSLSNLQSRSSQIFHSWVIAIMTCLEQMVDSKKGAVNVQGSQNPNVLSDITNISHSRGQSSIVSHITYLADDGVTYGSSNRNIKRRVSFSNDNRIAIPRTKQRTDNDSSRRPSATIGTAGVPSTPRRQSSKKKSRWRTC</sequence>
<accession>A0AAN9F2C2</accession>
<name>A0AAN9F2C2_CROPI</name>
<organism evidence="2 3">
    <name type="scientific">Crotalaria pallida</name>
    <name type="common">Smooth rattlebox</name>
    <name type="synonym">Crotalaria striata</name>
    <dbReference type="NCBI Taxonomy" id="3830"/>
    <lineage>
        <taxon>Eukaryota</taxon>
        <taxon>Viridiplantae</taxon>
        <taxon>Streptophyta</taxon>
        <taxon>Embryophyta</taxon>
        <taxon>Tracheophyta</taxon>
        <taxon>Spermatophyta</taxon>
        <taxon>Magnoliopsida</taxon>
        <taxon>eudicotyledons</taxon>
        <taxon>Gunneridae</taxon>
        <taxon>Pentapetalae</taxon>
        <taxon>rosids</taxon>
        <taxon>fabids</taxon>
        <taxon>Fabales</taxon>
        <taxon>Fabaceae</taxon>
        <taxon>Papilionoideae</taxon>
        <taxon>50 kb inversion clade</taxon>
        <taxon>genistoids sensu lato</taxon>
        <taxon>core genistoids</taxon>
        <taxon>Crotalarieae</taxon>
        <taxon>Crotalaria</taxon>
    </lineage>
</organism>
<reference evidence="2 3" key="1">
    <citation type="submission" date="2024-01" db="EMBL/GenBank/DDBJ databases">
        <title>The genomes of 5 underutilized Papilionoideae crops provide insights into root nodulation and disease resistanc.</title>
        <authorList>
            <person name="Yuan L."/>
        </authorList>
    </citation>
    <scope>NUCLEOTIDE SEQUENCE [LARGE SCALE GENOMIC DNA]</scope>
    <source>
        <strain evidence="2">ZHUSHIDOU_FW_LH</strain>
        <tissue evidence="2">Leaf</tissue>
    </source>
</reference>
<evidence type="ECO:0000313" key="2">
    <source>
        <dbReference type="EMBL" id="KAK7266353.1"/>
    </source>
</evidence>
<feature type="compositionally biased region" description="Basic residues" evidence="1">
    <location>
        <begin position="229"/>
        <end position="240"/>
    </location>
</feature>
<gene>
    <name evidence="2" type="ORF">RIF29_18997</name>
</gene>
<keyword evidence="3" id="KW-1185">Reference proteome</keyword>
<evidence type="ECO:0000313" key="3">
    <source>
        <dbReference type="Proteomes" id="UP001372338"/>
    </source>
</evidence>
<dbReference type="Proteomes" id="UP001372338">
    <property type="component" value="Unassembled WGS sequence"/>
</dbReference>
<evidence type="ECO:0000256" key="1">
    <source>
        <dbReference type="SAM" id="MobiDB-lite"/>
    </source>
</evidence>